<dbReference type="PRINTS" id="PR00081">
    <property type="entry name" value="GDHRDH"/>
</dbReference>
<evidence type="ECO:0000313" key="4">
    <source>
        <dbReference type="Proteomes" id="UP000286045"/>
    </source>
</evidence>
<dbReference type="InterPro" id="IPR002347">
    <property type="entry name" value="SDR_fam"/>
</dbReference>
<dbReference type="Proteomes" id="UP000286045">
    <property type="component" value="Unassembled WGS sequence"/>
</dbReference>
<keyword evidence="2" id="KW-0732">Signal</keyword>
<dbReference type="InterPro" id="IPR051911">
    <property type="entry name" value="SDR_oxidoreductase"/>
</dbReference>
<dbReference type="AlphaFoldDB" id="A0A439CXK7"/>
<dbReference type="Gene3D" id="3.40.50.720">
    <property type="entry name" value="NAD(P)-binding Rossmann-like Domain"/>
    <property type="match status" value="1"/>
</dbReference>
<sequence>MSQPVWFITGVSNGFGLLLTLRALKAGHRVIGTMRGKVKRTDVVQQIEAAGGEVIEMDMTESQESIHKKIKSVGPIDYLINNAGFSIFCCLEQMSEKEVNVQISTNVFGPVYAMQAALEGMRARRSGLIVNVSSIAAKDPLPTSALYAASKAALEAASESLAREVADLGISILIVNPGAFRTNFLGQLQLSENPLPDDYKNGVVGETIQKFASADGKQAGDPDKGVERIFEIVTGQGIAGELKGKVSRLVLGEDAFTRMKKNNDKFVHDFTIGEKVALSTAFD</sequence>
<comment type="caution">
    <text evidence="3">The sequence shown here is derived from an EMBL/GenBank/DDBJ whole genome shotgun (WGS) entry which is preliminary data.</text>
</comment>
<dbReference type="STRING" id="363999.A0A439CXK7"/>
<dbReference type="PANTHER" id="PTHR43976:SF6">
    <property type="entry name" value="OXIDOREDUCTASE, PUTATIVE (AFU_ORTHOLOGUE AFUA_1G13950)-RELATED"/>
    <property type="match status" value="1"/>
</dbReference>
<dbReference type="Pfam" id="PF00106">
    <property type="entry name" value="adh_short"/>
    <property type="match status" value="1"/>
</dbReference>
<name>A0A439CXK7_9PEZI</name>
<accession>A0A439CXK7</accession>
<comment type="similarity">
    <text evidence="1">Belongs to the short-chain dehydrogenases/reductases (SDR) family.</text>
</comment>
<proteinExistence type="inferred from homology"/>
<reference evidence="3 4" key="1">
    <citation type="submission" date="2018-12" db="EMBL/GenBank/DDBJ databases">
        <title>Draft genome sequence of Xylaria grammica IHI A82.</title>
        <authorList>
            <person name="Buettner E."/>
            <person name="Kellner H."/>
        </authorList>
    </citation>
    <scope>NUCLEOTIDE SEQUENCE [LARGE SCALE GENOMIC DNA]</scope>
    <source>
        <strain evidence="3 4">IHI A82</strain>
    </source>
</reference>
<gene>
    <name evidence="3" type="ORF">EKO27_g8251</name>
</gene>
<evidence type="ECO:0000256" key="2">
    <source>
        <dbReference type="SAM" id="SignalP"/>
    </source>
</evidence>
<dbReference type="PRINTS" id="PR00080">
    <property type="entry name" value="SDRFAMILY"/>
</dbReference>
<organism evidence="3 4">
    <name type="scientific">Xylaria grammica</name>
    <dbReference type="NCBI Taxonomy" id="363999"/>
    <lineage>
        <taxon>Eukaryota</taxon>
        <taxon>Fungi</taxon>
        <taxon>Dikarya</taxon>
        <taxon>Ascomycota</taxon>
        <taxon>Pezizomycotina</taxon>
        <taxon>Sordariomycetes</taxon>
        <taxon>Xylariomycetidae</taxon>
        <taxon>Xylariales</taxon>
        <taxon>Xylariaceae</taxon>
        <taxon>Xylaria</taxon>
    </lineage>
</organism>
<keyword evidence="4" id="KW-1185">Reference proteome</keyword>
<evidence type="ECO:0000313" key="3">
    <source>
        <dbReference type="EMBL" id="RWA06856.1"/>
    </source>
</evidence>
<protein>
    <submittedName>
        <fullName evidence="3">Uncharacterized protein</fullName>
    </submittedName>
</protein>
<dbReference type="PANTHER" id="PTHR43976">
    <property type="entry name" value="SHORT CHAIN DEHYDROGENASE"/>
    <property type="match status" value="1"/>
</dbReference>
<dbReference type="EMBL" id="RYZI01000302">
    <property type="protein sequence ID" value="RWA06856.1"/>
    <property type="molecule type" value="Genomic_DNA"/>
</dbReference>
<feature type="signal peptide" evidence="2">
    <location>
        <begin position="1"/>
        <end position="16"/>
    </location>
</feature>
<evidence type="ECO:0000256" key="1">
    <source>
        <dbReference type="RuleBase" id="RU000363"/>
    </source>
</evidence>
<feature type="chain" id="PRO_5019040463" evidence="2">
    <location>
        <begin position="17"/>
        <end position="283"/>
    </location>
</feature>
<dbReference type="SUPFAM" id="SSF51735">
    <property type="entry name" value="NAD(P)-binding Rossmann-fold domains"/>
    <property type="match status" value="1"/>
</dbReference>
<dbReference type="InterPro" id="IPR036291">
    <property type="entry name" value="NAD(P)-bd_dom_sf"/>
</dbReference>